<name>A0A075E0V4_9CAUD</name>
<evidence type="ECO:0000313" key="1">
    <source>
        <dbReference type="EMBL" id="AHZ60153.1"/>
    </source>
</evidence>
<gene>
    <name evidence="1" type="ORF">DA66_0097</name>
</gene>
<dbReference type="KEGG" id="vg:22113406"/>
<accession>A0A075E0V4</accession>
<evidence type="ECO:0000313" key="2">
    <source>
        <dbReference type="Proteomes" id="UP000028741"/>
    </source>
</evidence>
<reference evidence="1 2" key="1">
    <citation type="journal article" date="2014" name="Arch. Virol.">
        <title>Complete genome sequence of a broad-host-range lytic Dickeya spp. bacteriophage ?D5.</title>
        <authorList>
            <person name="Czajkowski R."/>
            <person name="Ozymko Z."/>
            <person name="Zwirowski S."/>
            <person name="Lojkowska E."/>
        </authorList>
    </citation>
    <scope>NUCLEOTIDE SEQUENCE [LARGE SCALE GENOMIC DNA]</scope>
</reference>
<dbReference type="GeneID" id="22113406"/>
<dbReference type="Proteomes" id="UP000028741">
    <property type="component" value="Segment"/>
</dbReference>
<protein>
    <submittedName>
        <fullName evidence="1">Uncharacterized protein</fullName>
    </submittedName>
</protein>
<sequence length="93" mass="10434">MTTKAQLTEALNAGAITHSRYKVTLQQFVGMAVRNAKFTPISSPEKFPVKASQPKFSVVCQGEEITALWEYDNMYFECSDGVLAYHVEGEHLF</sequence>
<dbReference type="RefSeq" id="YP_009102937.1">
    <property type="nucleotide sequence ID" value="NC_025452.1"/>
</dbReference>
<proteinExistence type="predicted"/>
<dbReference type="EMBL" id="KJ716335">
    <property type="protein sequence ID" value="AHZ60153.1"/>
    <property type="molecule type" value="Genomic_DNA"/>
</dbReference>
<organism evidence="1 2">
    <name type="scientific">Dickeya phage RC-2014</name>
    <dbReference type="NCBI Taxonomy" id="1477406"/>
    <lineage>
        <taxon>Viruses</taxon>
        <taxon>Duplodnaviria</taxon>
        <taxon>Heunggongvirae</taxon>
        <taxon>Uroviricota</taxon>
        <taxon>Caudoviricetes</taxon>
        <taxon>Pantevenvirales</taxon>
        <taxon>Ackermannviridae</taxon>
        <taxon>Aglimvirinae</taxon>
        <taxon>Limestonevirus</taxon>
        <taxon>Limestonevirus RC2014</taxon>
    </lineage>
</organism>
<keyword evidence="2" id="KW-1185">Reference proteome</keyword>